<protein>
    <submittedName>
        <fullName evidence="2">Uncharacterized protein</fullName>
    </submittedName>
</protein>
<feature type="transmembrane region" description="Helical" evidence="1">
    <location>
        <begin position="41"/>
        <end position="59"/>
    </location>
</feature>
<dbReference type="Proteomes" id="UP000253141">
    <property type="component" value="Unassembled WGS sequence"/>
</dbReference>
<keyword evidence="1" id="KW-0472">Membrane</keyword>
<sequence length="194" mass="22921">MSYKSFRVPTKIMYLYVVLTFVTETLGYYSLYISAEKKVNFLLYNIYAPLSFSILSIFFYKIIENENIKKILFILTPLAVLISIYFVFGSSNSKLNYRILLFSMVILSMYCIIFFKQTLNTEENFFSNPHFWIVTGILFFYAGFFFLSGFINYISSKDIILARKLHTINHLLNIVYYSLVTFGFICQRRLMKLS</sequence>
<feature type="transmembrane region" description="Helical" evidence="1">
    <location>
        <begin position="167"/>
        <end position="186"/>
    </location>
</feature>
<evidence type="ECO:0000256" key="1">
    <source>
        <dbReference type="SAM" id="Phobius"/>
    </source>
</evidence>
<dbReference type="AlphaFoldDB" id="A0A369I5Y6"/>
<keyword evidence="1" id="KW-0812">Transmembrane</keyword>
<reference evidence="2 3" key="1">
    <citation type="submission" date="2018-07" db="EMBL/GenBank/DDBJ databases">
        <title>Genome analysis of Runella aurantiaca.</title>
        <authorList>
            <person name="Yang X."/>
        </authorList>
    </citation>
    <scope>NUCLEOTIDE SEQUENCE [LARGE SCALE GENOMIC DNA]</scope>
    <source>
        <strain evidence="2 3">YX9</strain>
    </source>
</reference>
<feature type="transmembrane region" description="Helical" evidence="1">
    <location>
        <begin position="12"/>
        <end position="35"/>
    </location>
</feature>
<feature type="transmembrane region" description="Helical" evidence="1">
    <location>
        <begin position="100"/>
        <end position="119"/>
    </location>
</feature>
<dbReference type="EMBL" id="QPIW01000024">
    <property type="protein sequence ID" value="RDB03665.1"/>
    <property type="molecule type" value="Genomic_DNA"/>
</dbReference>
<evidence type="ECO:0000313" key="3">
    <source>
        <dbReference type="Proteomes" id="UP000253141"/>
    </source>
</evidence>
<organism evidence="2 3">
    <name type="scientific">Runella aurantiaca</name>
    <dbReference type="NCBI Taxonomy" id="2282308"/>
    <lineage>
        <taxon>Bacteria</taxon>
        <taxon>Pseudomonadati</taxon>
        <taxon>Bacteroidota</taxon>
        <taxon>Cytophagia</taxon>
        <taxon>Cytophagales</taxon>
        <taxon>Spirosomataceae</taxon>
        <taxon>Runella</taxon>
    </lineage>
</organism>
<gene>
    <name evidence="2" type="ORF">DVG78_22415</name>
</gene>
<accession>A0A369I5Y6</accession>
<evidence type="ECO:0000313" key="2">
    <source>
        <dbReference type="EMBL" id="RDB03665.1"/>
    </source>
</evidence>
<proteinExistence type="predicted"/>
<feature type="transmembrane region" description="Helical" evidence="1">
    <location>
        <begin position="131"/>
        <end position="155"/>
    </location>
</feature>
<keyword evidence="1" id="KW-1133">Transmembrane helix</keyword>
<keyword evidence="3" id="KW-1185">Reference proteome</keyword>
<name>A0A369I5Y6_9BACT</name>
<feature type="transmembrane region" description="Helical" evidence="1">
    <location>
        <begin position="71"/>
        <end position="88"/>
    </location>
</feature>
<comment type="caution">
    <text evidence="2">The sequence shown here is derived from an EMBL/GenBank/DDBJ whole genome shotgun (WGS) entry which is preliminary data.</text>
</comment>